<keyword evidence="11" id="KW-0443">Lipid metabolism</keyword>
<sequence length="227" mass="27168">MSWRERREGNTRLYVSNKDESVRMFESDFLEVFSKVHWSVPLYLFIPIIIYFVYRSYDFGIPVVNFLAIYIGGIAFWTITEYSLHRFLFHYHPKSATMKEFFWTFHGVHHDYPQDSKRLVMPPSVSLPLAVLFYYFFYLVFGVINANPFAAGFFTGYLFYDITHYAIHHFNFKGNIWKKLKDHHSIHHYKYEELGFGVSSPFWDYVFGTTYPDRNKNGNNSSNQEKK</sequence>
<evidence type="ECO:0000256" key="2">
    <source>
        <dbReference type="ARBA" id="ARBA00004477"/>
    </source>
</evidence>
<evidence type="ECO:0000313" key="16">
    <source>
        <dbReference type="EMBL" id="VAX20061.1"/>
    </source>
</evidence>
<dbReference type="EMBL" id="UOGD01000158">
    <property type="protein sequence ID" value="VAX20061.1"/>
    <property type="molecule type" value="Genomic_DNA"/>
</dbReference>
<comment type="cofactor">
    <cofactor evidence="1">
        <name>Zn(2+)</name>
        <dbReference type="ChEBI" id="CHEBI:29105"/>
    </cofactor>
</comment>
<comment type="subcellular location">
    <subcellularLocation>
        <location evidence="2">Endoplasmic reticulum membrane</location>
        <topology evidence="2">Multi-pass membrane protein</topology>
    </subcellularLocation>
</comment>
<evidence type="ECO:0000256" key="8">
    <source>
        <dbReference type="ARBA" id="ARBA00022833"/>
    </source>
</evidence>
<dbReference type="GO" id="GO:0006633">
    <property type="term" value="P:fatty acid biosynthetic process"/>
    <property type="evidence" value="ECO:0007669"/>
    <property type="project" value="UniProtKB-KW"/>
</dbReference>
<organism evidence="16">
    <name type="scientific">hydrothermal vent metagenome</name>
    <dbReference type="NCBI Taxonomy" id="652676"/>
    <lineage>
        <taxon>unclassified sequences</taxon>
        <taxon>metagenomes</taxon>
        <taxon>ecological metagenomes</taxon>
    </lineage>
</organism>
<feature type="transmembrane region" description="Helical" evidence="14">
    <location>
        <begin position="36"/>
        <end position="54"/>
    </location>
</feature>
<reference evidence="16" key="1">
    <citation type="submission" date="2018-06" db="EMBL/GenBank/DDBJ databases">
        <authorList>
            <person name="Zhirakovskaya E."/>
        </authorList>
    </citation>
    <scope>NUCLEOTIDE SEQUENCE</scope>
</reference>
<keyword evidence="10" id="KW-0560">Oxidoreductase</keyword>
<keyword evidence="9 14" id="KW-1133">Transmembrane helix</keyword>
<evidence type="ECO:0000256" key="9">
    <source>
        <dbReference type="ARBA" id="ARBA00022989"/>
    </source>
</evidence>
<name>A0A3B1BZY5_9ZZZZ</name>
<keyword evidence="4 14" id="KW-0812">Transmembrane</keyword>
<evidence type="ECO:0000256" key="11">
    <source>
        <dbReference type="ARBA" id="ARBA00023098"/>
    </source>
</evidence>
<evidence type="ECO:0000259" key="15">
    <source>
        <dbReference type="Pfam" id="PF04116"/>
    </source>
</evidence>
<evidence type="ECO:0000256" key="4">
    <source>
        <dbReference type="ARBA" id="ARBA00022692"/>
    </source>
</evidence>
<evidence type="ECO:0000256" key="10">
    <source>
        <dbReference type="ARBA" id="ARBA00023002"/>
    </source>
</evidence>
<feature type="domain" description="Fatty acid hydroxylase" evidence="15">
    <location>
        <begin position="73"/>
        <end position="209"/>
    </location>
</feature>
<evidence type="ECO:0000256" key="12">
    <source>
        <dbReference type="ARBA" id="ARBA00023136"/>
    </source>
</evidence>
<dbReference type="GO" id="GO:0005506">
    <property type="term" value="F:iron ion binding"/>
    <property type="evidence" value="ECO:0007669"/>
    <property type="project" value="InterPro"/>
</dbReference>
<dbReference type="PANTHER" id="PTHR12863">
    <property type="entry name" value="FATTY ACID HYDROXYLASE"/>
    <property type="match status" value="1"/>
</dbReference>
<keyword evidence="8" id="KW-0862">Zinc</keyword>
<keyword evidence="13" id="KW-0275">Fatty acid biosynthesis</keyword>
<evidence type="ECO:0000256" key="5">
    <source>
        <dbReference type="ARBA" id="ARBA00022723"/>
    </source>
</evidence>
<dbReference type="PANTHER" id="PTHR12863:SF1">
    <property type="entry name" value="FATTY ACID 2-HYDROXYLASE"/>
    <property type="match status" value="1"/>
</dbReference>
<dbReference type="Pfam" id="PF04116">
    <property type="entry name" value="FA_hydroxylase"/>
    <property type="match status" value="1"/>
</dbReference>
<evidence type="ECO:0000256" key="7">
    <source>
        <dbReference type="ARBA" id="ARBA00022832"/>
    </source>
</evidence>
<evidence type="ECO:0000256" key="14">
    <source>
        <dbReference type="SAM" id="Phobius"/>
    </source>
</evidence>
<keyword evidence="6" id="KW-0256">Endoplasmic reticulum</keyword>
<keyword evidence="12 14" id="KW-0472">Membrane</keyword>
<dbReference type="GO" id="GO:0005789">
    <property type="term" value="C:endoplasmic reticulum membrane"/>
    <property type="evidence" value="ECO:0007669"/>
    <property type="project" value="UniProtKB-SubCell"/>
</dbReference>
<evidence type="ECO:0000256" key="3">
    <source>
        <dbReference type="ARBA" id="ARBA00022516"/>
    </source>
</evidence>
<dbReference type="AlphaFoldDB" id="A0A3B1BZY5"/>
<dbReference type="InterPro" id="IPR006694">
    <property type="entry name" value="Fatty_acid_hydroxylase"/>
</dbReference>
<accession>A0A3B1BZY5</accession>
<dbReference type="GO" id="GO:0080132">
    <property type="term" value="F:fatty acid 2-hydroxylase activity"/>
    <property type="evidence" value="ECO:0007669"/>
    <property type="project" value="InterPro"/>
</dbReference>
<keyword evidence="5" id="KW-0479">Metal-binding</keyword>
<evidence type="ECO:0000256" key="6">
    <source>
        <dbReference type="ARBA" id="ARBA00022824"/>
    </source>
</evidence>
<keyword evidence="7" id="KW-0276">Fatty acid metabolism</keyword>
<feature type="transmembrane region" description="Helical" evidence="14">
    <location>
        <begin position="61"/>
        <end position="79"/>
    </location>
</feature>
<dbReference type="InterPro" id="IPR014430">
    <property type="entry name" value="Scs7"/>
</dbReference>
<keyword evidence="3" id="KW-0444">Lipid biosynthesis</keyword>
<gene>
    <name evidence="16" type="ORF">MNBD_IGNAVI01-649</name>
</gene>
<feature type="transmembrane region" description="Helical" evidence="14">
    <location>
        <begin position="132"/>
        <end position="160"/>
    </location>
</feature>
<protein>
    <submittedName>
        <fullName evidence="16">Sphingolipid (R)-alpha-hydroxylase FAH1 (No EC)</fullName>
    </submittedName>
</protein>
<evidence type="ECO:0000256" key="1">
    <source>
        <dbReference type="ARBA" id="ARBA00001947"/>
    </source>
</evidence>
<proteinExistence type="predicted"/>
<evidence type="ECO:0000256" key="13">
    <source>
        <dbReference type="ARBA" id="ARBA00023160"/>
    </source>
</evidence>